<dbReference type="EMBL" id="AP022583">
    <property type="protein sequence ID" value="BBY05158.1"/>
    <property type="molecule type" value="Genomic_DNA"/>
</dbReference>
<evidence type="ECO:0000313" key="4">
    <source>
        <dbReference type="EMBL" id="BBY05158.1"/>
    </source>
</evidence>
<gene>
    <name evidence="5" type="ORF">BST37_02070</name>
    <name evidence="4" type="ORF">MNVI_04760</name>
</gene>
<dbReference type="InterPro" id="IPR025241">
    <property type="entry name" value="DUF4190"/>
</dbReference>
<reference evidence="5 6" key="1">
    <citation type="submission" date="2017-02" db="EMBL/GenBank/DDBJ databases">
        <title>The new phylogeny of genus Mycobacterium.</title>
        <authorList>
            <person name="Tortoli E."/>
            <person name="Trovato A."/>
            <person name="Cirillo D.M."/>
        </authorList>
    </citation>
    <scope>NUCLEOTIDE SEQUENCE [LARGE SCALE GENOMIC DNA]</scope>
    <source>
        <strain evidence="5 6">DSM 45145</strain>
    </source>
</reference>
<dbReference type="AlphaFoldDB" id="A0A7I7P9A2"/>
<keyword evidence="2" id="KW-0472">Membrane</keyword>
<keyword evidence="2" id="KW-0812">Transmembrane</keyword>
<evidence type="ECO:0000313" key="7">
    <source>
        <dbReference type="Proteomes" id="UP000466894"/>
    </source>
</evidence>
<accession>A0A7I7P9A2</accession>
<proteinExistence type="predicted"/>
<name>A0A7I7P9A2_9MYCO</name>
<feature type="transmembrane region" description="Helical" evidence="2">
    <location>
        <begin position="184"/>
        <end position="207"/>
    </location>
</feature>
<feature type="transmembrane region" description="Helical" evidence="2">
    <location>
        <begin position="152"/>
        <end position="172"/>
    </location>
</feature>
<feature type="domain" description="DUF4190" evidence="3">
    <location>
        <begin position="140"/>
        <end position="202"/>
    </location>
</feature>
<evidence type="ECO:0000259" key="3">
    <source>
        <dbReference type="Pfam" id="PF13828"/>
    </source>
</evidence>
<dbReference type="Proteomes" id="UP000192374">
    <property type="component" value="Unassembled WGS sequence"/>
</dbReference>
<dbReference type="Proteomes" id="UP000466894">
    <property type="component" value="Chromosome"/>
</dbReference>
<organism evidence="4 7">
    <name type="scientific">Mycobacterium noviomagense</name>
    <dbReference type="NCBI Taxonomy" id="459858"/>
    <lineage>
        <taxon>Bacteria</taxon>
        <taxon>Bacillati</taxon>
        <taxon>Actinomycetota</taxon>
        <taxon>Actinomycetes</taxon>
        <taxon>Mycobacteriales</taxon>
        <taxon>Mycobacteriaceae</taxon>
        <taxon>Mycobacterium</taxon>
    </lineage>
</organism>
<feature type="region of interest" description="Disordered" evidence="1">
    <location>
        <begin position="1"/>
        <end position="131"/>
    </location>
</feature>
<evidence type="ECO:0000256" key="2">
    <source>
        <dbReference type="SAM" id="Phobius"/>
    </source>
</evidence>
<dbReference type="Pfam" id="PF13828">
    <property type="entry name" value="DUF4190"/>
    <property type="match status" value="1"/>
</dbReference>
<evidence type="ECO:0000313" key="5">
    <source>
        <dbReference type="EMBL" id="ORB18227.1"/>
    </source>
</evidence>
<feature type="compositionally biased region" description="Pro residues" evidence="1">
    <location>
        <begin position="41"/>
        <end position="86"/>
    </location>
</feature>
<keyword evidence="2" id="KW-1133">Transmembrane helix</keyword>
<evidence type="ECO:0000256" key="1">
    <source>
        <dbReference type="SAM" id="MobiDB-lite"/>
    </source>
</evidence>
<dbReference type="RefSeq" id="WP_083084907.1">
    <property type="nucleotide sequence ID" value="NZ_AP022583.1"/>
</dbReference>
<feature type="compositionally biased region" description="Basic and acidic residues" evidence="1">
    <location>
        <begin position="11"/>
        <end position="21"/>
    </location>
</feature>
<evidence type="ECO:0000313" key="6">
    <source>
        <dbReference type="Proteomes" id="UP000192374"/>
    </source>
</evidence>
<protein>
    <recommendedName>
        <fullName evidence="3">DUF4190 domain-containing protein</fullName>
    </recommendedName>
</protein>
<keyword evidence="6" id="KW-1185">Reference proteome</keyword>
<reference evidence="4" key="3">
    <citation type="submission" date="2020-02" db="EMBL/GenBank/DDBJ databases">
        <authorList>
            <person name="Matsumoto Y."/>
            <person name="Motooka D."/>
            <person name="Nakamura S."/>
        </authorList>
    </citation>
    <scope>NUCLEOTIDE SEQUENCE</scope>
    <source>
        <strain evidence="4">JCM 16367</strain>
    </source>
</reference>
<reference evidence="4 7" key="2">
    <citation type="journal article" date="2019" name="Emerg. Microbes Infect.">
        <title>Comprehensive subspecies identification of 175 nontuberculous mycobacteria species based on 7547 genomic profiles.</title>
        <authorList>
            <person name="Matsumoto Y."/>
            <person name="Kinjo T."/>
            <person name="Motooka D."/>
            <person name="Nabeya D."/>
            <person name="Jung N."/>
            <person name="Uechi K."/>
            <person name="Horii T."/>
            <person name="Iida T."/>
            <person name="Fujita J."/>
            <person name="Nakamura S."/>
        </authorList>
    </citation>
    <scope>NUCLEOTIDE SEQUENCE [LARGE SCALE GENOMIC DNA]</scope>
    <source>
        <strain evidence="4 7">JCM 16367</strain>
    </source>
</reference>
<dbReference type="EMBL" id="MVIC01000002">
    <property type="protein sequence ID" value="ORB18227.1"/>
    <property type="molecule type" value="Genomic_DNA"/>
</dbReference>
<dbReference type="KEGG" id="mnv:MNVI_04760"/>
<sequence>MTTPGGGSGENAHDDANRPHSAEQTPPDRGASGEPAYSGYEPPPSGFEPPSPPSGYPPPAYPPPGYPQAGYPPPGGHPSAGGPPPGYQDASGYGGPSYPPVPPQYGSSAGGYGQPYPGGYPGPEYPGGYGAPPQSGTNNLAIASLVTSVIGLIPYCGGLLSIAGIVLGTIAVKQIKQTGQQGYGLAVAGIVVGTTTLLVGLILLSLLCHDFGSNKT</sequence>